<keyword evidence="5" id="KW-0472">Membrane</keyword>
<evidence type="ECO:0000259" key="7">
    <source>
        <dbReference type="PROSITE" id="PS50885"/>
    </source>
</evidence>
<dbReference type="SMART" id="SM00283">
    <property type="entry name" value="MA"/>
    <property type="match status" value="1"/>
</dbReference>
<dbReference type="Pfam" id="PF17201">
    <property type="entry name" value="Cache_3-Cache_2"/>
    <property type="match status" value="1"/>
</dbReference>
<protein>
    <submittedName>
        <fullName evidence="8">Cache 3/Cache 2 fusion domain-containing protein</fullName>
    </submittedName>
</protein>
<sequence>MWKTINNKSIGFQLKLVISVLLVIAFSSVAAIVYRNSADILLEETLQEQQSKLEAMAESIAGQFNIYLESAKELESAFRLGYMHGLNVENNTVSFAGQSVQNVTLNGKSMINDTEVVDRFTQNTTAIATLFVASGNDFVRVATSLKNNSGQRALGSKLGLNHPGYNKLMNGQPYYAKVVLFGHDYLTYYSPIKDVNGHVVAISFIGLSIEEASKAVFSSVSNVRWGDSGYTIVVDNDKSNLGVYLHHPDQKQKGASILNVADYNGNKPFGQLFESTSGLIKYPFEYNGVVGEKYLVYTEVPGWNWKLLGGTFIKEVTKGSQQLLTIIVIVALVAGVITFFILGLYLNRLTTPLTTLAGYMDRLGKGEVTLSMEQGNIHSGNEIERLTGGVHNMAAKLNELVGSIRNTSESVHDQATSVSDDAQHSLAQSDIQQEQVEQVVTAIEEMASSAKSVAEQVESIAESVRAANEDSTSGSDLVSQVSVEVAELNDQLRQSAEAIDMVSRESDNIQSVTRMIDEIAEQTNLLALNAAIEAARAGEQGRGFAVVADEVRTLAHRTQESVKEVVGIIEQLRGCTSSAVAMMSESQKKGKLVTEQATQAGLALEGITTQVTSIAAQSEVIAATSEEQAQVSQEIATNATEISNLNRQGRNNAAQTSQSANNLQGLSEELQQQVDYFH</sequence>
<dbReference type="InterPro" id="IPR033462">
    <property type="entry name" value="Cache_3-Cache_2"/>
</dbReference>
<keyword evidence="5" id="KW-1133">Transmembrane helix</keyword>
<evidence type="ECO:0000313" key="9">
    <source>
        <dbReference type="Proteomes" id="UP001170624"/>
    </source>
</evidence>
<comment type="caution">
    <text evidence="8">The sequence shown here is derived from an EMBL/GenBank/DDBJ whole genome shotgun (WGS) entry which is preliminary data.</text>
</comment>
<evidence type="ECO:0000313" key="8">
    <source>
        <dbReference type="EMBL" id="MDO6541706.1"/>
    </source>
</evidence>
<evidence type="ECO:0000256" key="3">
    <source>
        <dbReference type="ARBA" id="ARBA00029447"/>
    </source>
</evidence>
<accession>A0AAW7Y1V2</accession>
<name>A0AAW7Y1V2_9GAMM</name>
<dbReference type="InterPro" id="IPR029151">
    <property type="entry name" value="Sensor-like_sf"/>
</dbReference>
<feature type="transmembrane region" description="Helical" evidence="5">
    <location>
        <begin position="323"/>
        <end position="346"/>
    </location>
</feature>
<comment type="subcellular location">
    <subcellularLocation>
        <location evidence="1">Cell inner membrane</location>
    </subcellularLocation>
</comment>
<comment type="similarity">
    <text evidence="3">Belongs to the methyl-accepting chemotaxis (MCP) protein family.</text>
</comment>
<evidence type="ECO:0000256" key="4">
    <source>
        <dbReference type="PROSITE-ProRule" id="PRU00284"/>
    </source>
</evidence>
<dbReference type="Gene3D" id="1.10.287.950">
    <property type="entry name" value="Methyl-accepting chemotaxis protein"/>
    <property type="match status" value="1"/>
</dbReference>
<dbReference type="RefSeq" id="WP_303498477.1">
    <property type="nucleotide sequence ID" value="NZ_JAUOPU010000003.1"/>
</dbReference>
<dbReference type="EMBL" id="JAUOPU010000003">
    <property type="protein sequence ID" value="MDO6541706.1"/>
    <property type="molecule type" value="Genomic_DNA"/>
</dbReference>
<dbReference type="SUPFAM" id="SSF58104">
    <property type="entry name" value="Methyl-accepting chemotaxis protein (MCP) signaling domain"/>
    <property type="match status" value="1"/>
</dbReference>
<dbReference type="PROSITE" id="PS50885">
    <property type="entry name" value="HAMP"/>
    <property type="match status" value="1"/>
</dbReference>
<dbReference type="SMART" id="SM00304">
    <property type="entry name" value="HAMP"/>
    <property type="match status" value="1"/>
</dbReference>
<gene>
    <name evidence="8" type="ORF">Q4568_04135</name>
</gene>
<feature type="domain" description="Methyl-accepting transducer" evidence="6">
    <location>
        <begin position="407"/>
        <end position="643"/>
    </location>
</feature>
<keyword evidence="5" id="KW-0812">Transmembrane</keyword>
<evidence type="ECO:0000259" key="6">
    <source>
        <dbReference type="PROSITE" id="PS50111"/>
    </source>
</evidence>
<reference evidence="8" key="1">
    <citation type="submission" date="2023-07" db="EMBL/GenBank/DDBJ databases">
        <title>Genome content predicts the carbon catabolic preferences of heterotrophic bacteria.</title>
        <authorList>
            <person name="Gralka M."/>
        </authorList>
    </citation>
    <scope>NUCLEOTIDE SEQUENCE</scope>
    <source>
        <strain evidence="8">G2M05</strain>
    </source>
</reference>
<evidence type="ECO:0000256" key="1">
    <source>
        <dbReference type="ARBA" id="ARBA00004533"/>
    </source>
</evidence>
<dbReference type="PANTHER" id="PTHR32089:SF112">
    <property type="entry name" value="LYSOZYME-LIKE PROTEIN-RELATED"/>
    <property type="match status" value="1"/>
</dbReference>
<evidence type="ECO:0000256" key="2">
    <source>
        <dbReference type="ARBA" id="ARBA00023224"/>
    </source>
</evidence>
<dbReference type="AlphaFoldDB" id="A0AAW7Y1V2"/>
<proteinExistence type="inferred from homology"/>
<dbReference type="CDD" id="cd12912">
    <property type="entry name" value="PDC2_MCP_like"/>
    <property type="match status" value="1"/>
</dbReference>
<dbReference type="Pfam" id="PF00015">
    <property type="entry name" value="MCPsignal"/>
    <property type="match status" value="1"/>
</dbReference>
<dbReference type="GO" id="GO:0006935">
    <property type="term" value="P:chemotaxis"/>
    <property type="evidence" value="ECO:0007669"/>
    <property type="project" value="UniProtKB-ARBA"/>
</dbReference>
<dbReference type="SUPFAM" id="SSF103190">
    <property type="entry name" value="Sensory domain-like"/>
    <property type="match status" value="1"/>
</dbReference>
<dbReference type="GO" id="GO:0007165">
    <property type="term" value="P:signal transduction"/>
    <property type="evidence" value="ECO:0007669"/>
    <property type="project" value="UniProtKB-KW"/>
</dbReference>
<dbReference type="FunFam" id="1.10.287.950:FF:000001">
    <property type="entry name" value="Methyl-accepting chemotaxis sensory transducer"/>
    <property type="match status" value="1"/>
</dbReference>
<dbReference type="GO" id="GO:0005886">
    <property type="term" value="C:plasma membrane"/>
    <property type="evidence" value="ECO:0007669"/>
    <property type="project" value="UniProtKB-SubCell"/>
</dbReference>
<dbReference type="PANTHER" id="PTHR32089">
    <property type="entry name" value="METHYL-ACCEPTING CHEMOTAXIS PROTEIN MCPB"/>
    <property type="match status" value="1"/>
</dbReference>
<dbReference type="Gene3D" id="3.30.450.20">
    <property type="entry name" value="PAS domain"/>
    <property type="match status" value="1"/>
</dbReference>
<dbReference type="InterPro" id="IPR004089">
    <property type="entry name" value="MCPsignal_dom"/>
</dbReference>
<dbReference type="Proteomes" id="UP001170624">
    <property type="component" value="Unassembled WGS sequence"/>
</dbReference>
<feature type="domain" description="HAMP" evidence="7">
    <location>
        <begin position="347"/>
        <end position="402"/>
    </location>
</feature>
<evidence type="ECO:0000256" key="5">
    <source>
        <dbReference type="SAM" id="Phobius"/>
    </source>
</evidence>
<dbReference type="InterPro" id="IPR003660">
    <property type="entry name" value="HAMP_dom"/>
</dbReference>
<dbReference type="CDD" id="cd11386">
    <property type="entry name" value="MCP_signal"/>
    <property type="match status" value="1"/>
</dbReference>
<dbReference type="PROSITE" id="PS50111">
    <property type="entry name" value="CHEMOTAXIS_TRANSDUC_2"/>
    <property type="match status" value="1"/>
</dbReference>
<keyword evidence="2 4" id="KW-0807">Transducer</keyword>
<organism evidence="8 9">
    <name type="scientific">Photobacterium sanguinicancri</name>
    <dbReference type="NCBI Taxonomy" id="875932"/>
    <lineage>
        <taxon>Bacteria</taxon>
        <taxon>Pseudomonadati</taxon>
        <taxon>Pseudomonadota</taxon>
        <taxon>Gammaproteobacteria</taxon>
        <taxon>Vibrionales</taxon>
        <taxon>Vibrionaceae</taxon>
        <taxon>Photobacterium</taxon>
    </lineage>
</organism>